<name>A0AAE4GAH5_9BURK</name>
<dbReference type="RefSeq" id="WP_310837649.1">
    <property type="nucleotide sequence ID" value="NZ_JAVLSM010000007.1"/>
</dbReference>
<feature type="coiled-coil region" evidence="1">
    <location>
        <begin position="238"/>
        <end position="272"/>
    </location>
</feature>
<comment type="caution">
    <text evidence="3">The sequence shown here is derived from an EMBL/GenBank/DDBJ whole genome shotgun (WGS) entry which is preliminary data.</text>
</comment>
<dbReference type="InterPro" id="IPR021104">
    <property type="entry name" value="KfrA_DNA-bd_N"/>
</dbReference>
<organism evidence="3">
    <name type="scientific">Herbaspirillum huttiense subsp. nephrolepidis</name>
    <dbReference type="NCBI Taxonomy" id="3075126"/>
    <lineage>
        <taxon>Bacteria</taxon>
        <taxon>Pseudomonadati</taxon>
        <taxon>Pseudomonadota</taxon>
        <taxon>Betaproteobacteria</taxon>
        <taxon>Burkholderiales</taxon>
        <taxon>Oxalobacteraceae</taxon>
        <taxon>Herbaspirillum</taxon>
    </lineage>
</organism>
<accession>A0AAE4GAH5</accession>
<reference evidence="3" key="1">
    <citation type="submission" date="2023-02" db="EMBL/GenBank/DDBJ databases">
        <title>Description of Herbaspirillum huttiense subsp. nephrolepsisexaltata and Herbaspirillum huttiense subsp. lycopersicon.</title>
        <authorList>
            <person name="Poudel M."/>
            <person name="Sharma A."/>
            <person name="Goss E."/>
            <person name="Tapia J.H."/>
            <person name="Harmon C.M."/>
            <person name="Jones J.B."/>
        </authorList>
    </citation>
    <scope>NUCLEOTIDE SEQUENCE</scope>
    <source>
        <strain evidence="3">NC40101</strain>
    </source>
</reference>
<keyword evidence="1" id="KW-0175">Coiled coil</keyword>
<sequence length="284" mass="32132">MDIEKPKLKGRLAIKDVATRLFYRAGVYPKVAAVSERVKAEYDFTPSATVVLEVLQEVWKAENAAGQQPTGIPRDIQLQVNTLVQSIRDHAFVDVAGEVSDLRALINDLEEANSKLKSSVLKTESLAEALRTERDQAIAARQSLESELITCRSQLRELQAEVDRLKAREEEISREASERLLEVQRNAAAKVHSLEERLRTADEVRLADVAREREIVEATRRRLYLETDQIRQTNIAELIRAKEALEGAQRHVEILTRQNNSLREANGNLRDRLAENDVQAPRGI</sequence>
<feature type="domain" description="KfrA N-terminal DNA-binding" evidence="2">
    <location>
        <begin position="19"/>
        <end position="119"/>
    </location>
</feature>
<dbReference type="EMBL" id="JAVRAA010000005">
    <property type="protein sequence ID" value="MDT0337408.1"/>
    <property type="molecule type" value="Genomic_DNA"/>
</dbReference>
<feature type="coiled-coil region" evidence="1">
    <location>
        <begin position="99"/>
        <end position="175"/>
    </location>
</feature>
<protein>
    <recommendedName>
        <fullName evidence="2">KfrA N-terminal DNA-binding domain-containing protein</fullName>
    </recommendedName>
</protein>
<proteinExistence type="predicted"/>
<dbReference type="Pfam" id="PF11740">
    <property type="entry name" value="KfrA_N"/>
    <property type="match status" value="1"/>
</dbReference>
<evidence type="ECO:0000256" key="1">
    <source>
        <dbReference type="SAM" id="Coils"/>
    </source>
</evidence>
<evidence type="ECO:0000259" key="2">
    <source>
        <dbReference type="Pfam" id="PF11740"/>
    </source>
</evidence>
<evidence type="ECO:0000313" key="3">
    <source>
        <dbReference type="EMBL" id="MDT0337408.1"/>
    </source>
</evidence>
<dbReference type="AlphaFoldDB" id="A0AAE4GAH5"/>
<gene>
    <name evidence="3" type="ORF">RJN63_11260</name>
</gene>